<name>X1MKP8_9ZZZZ</name>
<comment type="caution">
    <text evidence="2">The sequence shown here is derived from an EMBL/GenBank/DDBJ whole genome shotgun (WGS) entry which is preliminary data.</text>
</comment>
<reference evidence="2" key="1">
    <citation type="journal article" date="2014" name="Front. Microbiol.">
        <title>High frequency of phylogenetically diverse reductive dehalogenase-homologous genes in deep subseafloor sedimentary metagenomes.</title>
        <authorList>
            <person name="Kawai M."/>
            <person name="Futagami T."/>
            <person name="Toyoda A."/>
            <person name="Takaki Y."/>
            <person name="Nishi S."/>
            <person name="Hori S."/>
            <person name="Arai W."/>
            <person name="Tsubouchi T."/>
            <person name="Morono Y."/>
            <person name="Uchiyama I."/>
            <person name="Ito T."/>
            <person name="Fujiyama A."/>
            <person name="Inagaki F."/>
            <person name="Takami H."/>
        </authorList>
    </citation>
    <scope>NUCLEOTIDE SEQUENCE</scope>
    <source>
        <strain evidence="2">Expedition CK06-06</strain>
    </source>
</reference>
<sequence>MQKEKRLNVYIPVEVDRQLRLLDGTIKSNVCSILTQGLHKNTQGIHKGANDYDQDLIKFFQQQVKDLQTKNEKLENKCEFYSVNSMGYWKRRRYNKQMKLLPVASANPNIVDV</sequence>
<evidence type="ECO:0000313" key="2">
    <source>
        <dbReference type="EMBL" id="GAI15285.1"/>
    </source>
</evidence>
<dbReference type="EMBL" id="BARV01010692">
    <property type="protein sequence ID" value="GAI15285.1"/>
    <property type="molecule type" value="Genomic_DNA"/>
</dbReference>
<organism evidence="2">
    <name type="scientific">marine sediment metagenome</name>
    <dbReference type="NCBI Taxonomy" id="412755"/>
    <lineage>
        <taxon>unclassified sequences</taxon>
        <taxon>metagenomes</taxon>
        <taxon>ecological metagenomes</taxon>
    </lineage>
</organism>
<proteinExistence type="predicted"/>
<dbReference type="AlphaFoldDB" id="X1MKP8"/>
<gene>
    <name evidence="2" type="ORF">S06H3_20608</name>
</gene>
<keyword evidence="1" id="KW-0175">Coiled coil</keyword>
<accession>X1MKP8</accession>
<feature type="coiled-coil region" evidence="1">
    <location>
        <begin position="57"/>
        <end position="84"/>
    </location>
</feature>
<protein>
    <submittedName>
        <fullName evidence="2">Uncharacterized protein</fullName>
    </submittedName>
</protein>
<evidence type="ECO:0000256" key="1">
    <source>
        <dbReference type="SAM" id="Coils"/>
    </source>
</evidence>